<evidence type="ECO:0000256" key="2">
    <source>
        <dbReference type="SAM" id="Phobius"/>
    </source>
</evidence>
<keyword evidence="2" id="KW-0472">Membrane</keyword>
<evidence type="ECO:0000313" key="3">
    <source>
        <dbReference type="EMBL" id="KAK5541351.1"/>
    </source>
</evidence>
<feature type="transmembrane region" description="Helical" evidence="2">
    <location>
        <begin position="28"/>
        <end position="50"/>
    </location>
</feature>
<protein>
    <submittedName>
        <fullName evidence="3">Uncharacterized protein</fullName>
    </submittedName>
</protein>
<feature type="compositionally biased region" description="Low complexity" evidence="1">
    <location>
        <begin position="76"/>
        <end position="98"/>
    </location>
</feature>
<accession>A0AAV9QFQ7</accession>
<keyword evidence="4" id="KW-1185">Reference proteome</keyword>
<sequence length="188" mass="20336">MASSDPYGRDVFQVTSTLVPSTGPDYKILLIVLGGICLFAFLSVALGCCVPRCCRGRRQKKLREKQLESGMHGGLTPPSYASTPAAPSSASLSASTPARNDFEAQRQQVIERKGLALLASRVICGSETDMYPSQKERKKNRQMRSSSIMLPVLVQALPREKGPSTTHGEPALVTEQLTAQGQLLPPHE</sequence>
<evidence type="ECO:0000256" key="1">
    <source>
        <dbReference type="SAM" id="MobiDB-lite"/>
    </source>
</evidence>
<feature type="region of interest" description="Disordered" evidence="1">
    <location>
        <begin position="66"/>
        <end position="104"/>
    </location>
</feature>
<keyword evidence="2" id="KW-1133">Transmembrane helix</keyword>
<dbReference type="Proteomes" id="UP001345827">
    <property type="component" value="Unassembled WGS sequence"/>
</dbReference>
<dbReference type="EMBL" id="JAXLQG010000004">
    <property type="protein sequence ID" value="KAK5541351.1"/>
    <property type="molecule type" value="Genomic_DNA"/>
</dbReference>
<proteinExistence type="predicted"/>
<dbReference type="AlphaFoldDB" id="A0AAV9QFQ7"/>
<name>A0AAV9QFQ7_9PEZI</name>
<organism evidence="3 4">
    <name type="scientific">Vermiconidia calcicola</name>
    <dbReference type="NCBI Taxonomy" id="1690605"/>
    <lineage>
        <taxon>Eukaryota</taxon>
        <taxon>Fungi</taxon>
        <taxon>Dikarya</taxon>
        <taxon>Ascomycota</taxon>
        <taxon>Pezizomycotina</taxon>
        <taxon>Dothideomycetes</taxon>
        <taxon>Dothideomycetidae</taxon>
        <taxon>Mycosphaerellales</taxon>
        <taxon>Extremaceae</taxon>
        <taxon>Vermiconidia</taxon>
    </lineage>
</organism>
<keyword evidence="2" id="KW-0812">Transmembrane</keyword>
<comment type="caution">
    <text evidence="3">The sequence shown here is derived from an EMBL/GenBank/DDBJ whole genome shotgun (WGS) entry which is preliminary data.</text>
</comment>
<evidence type="ECO:0000313" key="4">
    <source>
        <dbReference type="Proteomes" id="UP001345827"/>
    </source>
</evidence>
<gene>
    <name evidence="3" type="ORF">LTR25_003128</name>
</gene>
<reference evidence="3 4" key="1">
    <citation type="submission" date="2023-06" db="EMBL/GenBank/DDBJ databases">
        <title>Black Yeasts Isolated from many extreme environments.</title>
        <authorList>
            <person name="Coleine C."/>
            <person name="Stajich J.E."/>
            <person name="Selbmann L."/>
        </authorList>
    </citation>
    <scope>NUCLEOTIDE SEQUENCE [LARGE SCALE GENOMIC DNA]</scope>
    <source>
        <strain evidence="3 4">CCFEE 5887</strain>
    </source>
</reference>